<name>A0A1E7N5N9_KITAU</name>
<dbReference type="PANTHER" id="PTHR23513">
    <property type="entry name" value="INTEGRAL MEMBRANE EFFLUX PROTEIN-RELATED"/>
    <property type="match status" value="1"/>
</dbReference>
<dbReference type="Proteomes" id="UP000610124">
    <property type="component" value="Unassembled WGS sequence"/>
</dbReference>
<dbReference type="RefSeq" id="WP_063737903.1">
    <property type="nucleotide sequence ID" value="NZ_BMUB01000002.1"/>
</dbReference>
<feature type="compositionally biased region" description="Low complexity" evidence="6">
    <location>
        <begin position="195"/>
        <end position="209"/>
    </location>
</feature>
<dbReference type="GeneID" id="97484494"/>
<evidence type="ECO:0000256" key="5">
    <source>
        <dbReference type="ARBA" id="ARBA00023136"/>
    </source>
</evidence>
<protein>
    <submittedName>
        <fullName evidence="9">MFS transporter</fullName>
    </submittedName>
</protein>
<dbReference type="PANTHER" id="PTHR23513:SF6">
    <property type="entry name" value="MAJOR FACILITATOR SUPERFAMILY ASSOCIATED DOMAIN-CONTAINING PROTEIN"/>
    <property type="match status" value="1"/>
</dbReference>
<evidence type="ECO:0000256" key="4">
    <source>
        <dbReference type="ARBA" id="ARBA00022989"/>
    </source>
</evidence>
<dbReference type="OrthoDB" id="9815525at2"/>
<keyword evidence="2" id="KW-1003">Cell membrane</keyword>
<dbReference type="EMBL" id="JPRF03000032">
    <property type="protein sequence ID" value="OEV35773.1"/>
    <property type="molecule type" value="Genomic_DNA"/>
</dbReference>
<dbReference type="AlphaFoldDB" id="A0A1E7N5N9"/>
<dbReference type="Pfam" id="PF07690">
    <property type="entry name" value="MFS_1"/>
    <property type="match status" value="1"/>
</dbReference>
<feature type="transmembrane region" description="Helical" evidence="7">
    <location>
        <begin position="275"/>
        <end position="298"/>
    </location>
</feature>
<feature type="region of interest" description="Disordered" evidence="6">
    <location>
        <begin position="426"/>
        <end position="477"/>
    </location>
</feature>
<dbReference type="SUPFAM" id="SSF103473">
    <property type="entry name" value="MFS general substrate transporter"/>
    <property type="match status" value="1"/>
</dbReference>
<dbReference type="GO" id="GO:0022857">
    <property type="term" value="F:transmembrane transporter activity"/>
    <property type="evidence" value="ECO:0007669"/>
    <property type="project" value="InterPro"/>
</dbReference>
<feature type="transmembrane region" description="Helical" evidence="7">
    <location>
        <begin position="375"/>
        <end position="394"/>
    </location>
</feature>
<feature type="transmembrane region" description="Helical" evidence="7">
    <location>
        <begin position="48"/>
        <end position="66"/>
    </location>
</feature>
<evidence type="ECO:0000256" key="1">
    <source>
        <dbReference type="ARBA" id="ARBA00004651"/>
    </source>
</evidence>
<proteinExistence type="predicted"/>
<feature type="transmembrane region" description="Helical" evidence="7">
    <location>
        <begin position="334"/>
        <end position="354"/>
    </location>
</feature>
<feature type="compositionally biased region" description="Low complexity" evidence="6">
    <location>
        <begin position="445"/>
        <end position="468"/>
    </location>
</feature>
<evidence type="ECO:0000256" key="3">
    <source>
        <dbReference type="ARBA" id="ARBA00022692"/>
    </source>
</evidence>
<feature type="transmembrane region" description="Helical" evidence="7">
    <location>
        <begin position="78"/>
        <end position="99"/>
    </location>
</feature>
<reference evidence="10" key="4">
    <citation type="submission" date="2016-08" db="EMBL/GenBank/DDBJ databases">
        <title>Sequencing, assembly and comparative genomics of S. aureofaciens ATCC 10762.</title>
        <authorList>
            <person name="Gradnigo J.S."/>
            <person name="Johnson N."/>
            <person name="Somerville G.A."/>
        </authorList>
    </citation>
    <scope>NUCLEOTIDE SEQUENCE [LARGE SCALE GENOMIC DNA]</scope>
    <source>
        <strain evidence="10">ATCC 10762 / DSM 40127 / CCM 3239 / JCM 4008 / LMG 5968 / NBRC 12843 / NCIMB 8234 / A-377</strain>
    </source>
</reference>
<evidence type="ECO:0000256" key="2">
    <source>
        <dbReference type="ARBA" id="ARBA00022475"/>
    </source>
</evidence>
<dbReference type="InterPro" id="IPR036259">
    <property type="entry name" value="MFS_trans_sf"/>
</dbReference>
<feature type="compositionally biased region" description="Pro residues" evidence="6">
    <location>
        <begin position="429"/>
        <end position="444"/>
    </location>
</feature>
<gene>
    <name evidence="8" type="ORF">GCM10010502_13340</name>
    <name evidence="9" type="ORF">HS99_0007820</name>
</gene>
<accession>A0A8H9HLC9</accession>
<keyword evidence="4 7" id="KW-1133">Transmembrane helix</keyword>
<feature type="transmembrane region" description="Helical" evidence="7">
    <location>
        <begin position="162"/>
        <end position="182"/>
    </location>
</feature>
<evidence type="ECO:0000256" key="7">
    <source>
        <dbReference type="SAM" id="Phobius"/>
    </source>
</evidence>
<keyword evidence="10" id="KW-1185">Reference proteome</keyword>
<comment type="subcellular location">
    <subcellularLocation>
        <location evidence="1">Cell membrane</location>
        <topology evidence="1">Multi-pass membrane protein</topology>
    </subcellularLocation>
</comment>
<keyword evidence="3 7" id="KW-0812">Transmembrane</keyword>
<reference evidence="9" key="3">
    <citation type="submission" date="2016-08" db="EMBL/GenBank/DDBJ databases">
        <title>Sequencing, Assembly and Comparative Genomics of S. aureofaciens ATCC 10762.</title>
        <authorList>
            <person name="Gradnigo J.S."/>
            <person name="Johnson N."/>
            <person name="Somerville G.A."/>
        </authorList>
    </citation>
    <scope>NUCLEOTIDE SEQUENCE [LARGE SCALE GENOMIC DNA]</scope>
    <source>
        <strain evidence="9">ATCC 10762</strain>
    </source>
</reference>
<feature type="transmembrane region" description="Helical" evidence="7">
    <location>
        <begin position="310"/>
        <end position="328"/>
    </location>
</feature>
<evidence type="ECO:0000256" key="6">
    <source>
        <dbReference type="SAM" id="MobiDB-lite"/>
    </source>
</evidence>
<feature type="transmembrane region" description="Helical" evidence="7">
    <location>
        <begin position="400"/>
        <end position="419"/>
    </location>
</feature>
<dbReference type="InterPro" id="IPR011701">
    <property type="entry name" value="MFS"/>
</dbReference>
<organism evidence="9 10">
    <name type="scientific">Kitasatospora aureofaciens</name>
    <name type="common">Streptomyces aureofaciens</name>
    <dbReference type="NCBI Taxonomy" id="1894"/>
    <lineage>
        <taxon>Bacteria</taxon>
        <taxon>Bacillati</taxon>
        <taxon>Actinomycetota</taxon>
        <taxon>Actinomycetes</taxon>
        <taxon>Kitasatosporales</taxon>
        <taxon>Streptomycetaceae</taxon>
        <taxon>Kitasatospora</taxon>
    </lineage>
</organism>
<feature type="transmembrane region" description="Helical" evidence="7">
    <location>
        <begin position="105"/>
        <end position="125"/>
    </location>
</feature>
<keyword evidence="5 7" id="KW-0472">Membrane</keyword>
<feature type="transmembrane region" description="Helical" evidence="7">
    <location>
        <begin position="12"/>
        <end position="42"/>
    </location>
</feature>
<comment type="caution">
    <text evidence="9">The sequence shown here is derived from an EMBL/GenBank/DDBJ whole genome shotgun (WGS) entry which is preliminary data.</text>
</comment>
<reference evidence="8" key="1">
    <citation type="journal article" date="2014" name="Int. J. Syst. Evol. Microbiol.">
        <title>Complete genome sequence of Corynebacterium casei LMG S-19264T (=DSM 44701T), isolated from a smear-ripened cheese.</title>
        <authorList>
            <consortium name="US DOE Joint Genome Institute (JGI-PGF)"/>
            <person name="Walter F."/>
            <person name="Albersmeier A."/>
            <person name="Kalinowski J."/>
            <person name="Ruckert C."/>
        </authorList>
    </citation>
    <scope>NUCLEOTIDE SEQUENCE</scope>
    <source>
        <strain evidence="8">JCM 4434</strain>
    </source>
</reference>
<dbReference type="EMBL" id="BMUB01000002">
    <property type="protein sequence ID" value="GGU63647.1"/>
    <property type="molecule type" value="Genomic_DNA"/>
</dbReference>
<dbReference type="KEGG" id="kau:B6264_20595"/>
<sequence>MRPDSLWRIPDFRVLFAATALTQLGTNVGYVAVPLVAVAALGAGPGQAGLLATLSTLAFLLIGLPAGAWVDRMRHRRVLVVADLVKAVLYASVPLAWWFGGLSLGQLYAVALLTGGATVFFDVGAQSVLPGLVGRRHLVDANAAVVGLMAIGNVAGRGAGGILVQLLTAPLAIAVTALSHLGSALRLTALRRTTTPATTTPATPTAAPTPATPVPTAPTPMAPTPGLGAQITEGLRHVLGAPELRALAVTAALNNLGSQLFNTLLPVLFVRELHLPAGALGLFWAVGGVGILLGSRCARPICARLGDGRTLALAGLCLAPAGLLVPLIGDGPRLLLAGAGWLLVSLKTGMDNVLGVSLRQRMTPDPLLGRMNATFRFLLFGALAVGSAISGLLGELFGTHATLWLGGAVLATAFLPVYLSPLRTRRRPPVAPPVAPPGVLPGAPPAVDAATSPGRRRAPAASPVPGSGADEGCAPAR</sequence>
<evidence type="ECO:0000313" key="9">
    <source>
        <dbReference type="EMBL" id="OEV35773.1"/>
    </source>
</evidence>
<dbReference type="Proteomes" id="UP000037395">
    <property type="component" value="Unassembled WGS sequence"/>
</dbReference>
<feature type="region of interest" description="Disordered" evidence="6">
    <location>
        <begin position="195"/>
        <end position="215"/>
    </location>
</feature>
<accession>A0A1E7N5N9</accession>
<dbReference type="Gene3D" id="1.20.1250.20">
    <property type="entry name" value="MFS general substrate transporter like domains"/>
    <property type="match status" value="1"/>
</dbReference>
<evidence type="ECO:0000313" key="8">
    <source>
        <dbReference type="EMBL" id="GGU63647.1"/>
    </source>
</evidence>
<reference evidence="8" key="5">
    <citation type="submission" date="2020-09" db="EMBL/GenBank/DDBJ databases">
        <authorList>
            <person name="Sun Q."/>
            <person name="Ohkuma M."/>
        </authorList>
    </citation>
    <scope>NUCLEOTIDE SEQUENCE</scope>
    <source>
        <strain evidence="8">JCM 4434</strain>
    </source>
</reference>
<reference evidence="9 10" key="2">
    <citation type="submission" date="2014-07" db="EMBL/GenBank/DDBJ databases">
        <authorList>
            <person name="Zhang J.E."/>
            <person name="Yang H."/>
            <person name="Guo J."/>
            <person name="Deng Z."/>
            <person name="Luo H."/>
            <person name="Luo M."/>
            <person name="Zhao B."/>
        </authorList>
    </citation>
    <scope>NUCLEOTIDE SEQUENCE [LARGE SCALE GENOMIC DNA]</scope>
    <source>
        <strain evidence="9">ATCC 10762</strain>
        <strain evidence="10">ATCC 10762 / DSM 40127 / CCM 3239 / JCM 4008 / LMG 5968 / NBRC 12843 / NCIMB 8234 / A-377</strain>
    </source>
</reference>
<dbReference type="CDD" id="cd06173">
    <property type="entry name" value="MFS_MefA_like"/>
    <property type="match status" value="1"/>
</dbReference>
<evidence type="ECO:0000313" key="10">
    <source>
        <dbReference type="Proteomes" id="UP000037395"/>
    </source>
</evidence>
<dbReference type="GO" id="GO:0005886">
    <property type="term" value="C:plasma membrane"/>
    <property type="evidence" value="ECO:0007669"/>
    <property type="project" value="UniProtKB-SubCell"/>
</dbReference>